<dbReference type="Pfam" id="PF00089">
    <property type="entry name" value="Trypsin"/>
    <property type="match status" value="1"/>
</dbReference>
<accession>A0A914Y172</accession>
<dbReference type="InterPro" id="IPR043504">
    <property type="entry name" value="Peptidase_S1_PA_chymotrypsin"/>
</dbReference>
<feature type="domain" description="Peptidase S1" evidence="1">
    <location>
        <begin position="9"/>
        <end position="115"/>
    </location>
</feature>
<dbReference type="GO" id="GO:0004252">
    <property type="term" value="F:serine-type endopeptidase activity"/>
    <property type="evidence" value="ECO:0007669"/>
    <property type="project" value="InterPro"/>
</dbReference>
<dbReference type="SUPFAM" id="SSF50494">
    <property type="entry name" value="Trypsin-like serine proteases"/>
    <property type="match status" value="1"/>
</dbReference>
<evidence type="ECO:0000313" key="2">
    <source>
        <dbReference type="Proteomes" id="UP000887577"/>
    </source>
</evidence>
<evidence type="ECO:0000313" key="3">
    <source>
        <dbReference type="WBParaSite" id="PSU_v2.g13201.t1"/>
    </source>
</evidence>
<dbReference type="Proteomes" id="UP000887577">
    <property type="component" value="Unplaced"/>
</dbReference>
<dbReference type="InterPro" id="IPR001254">
    <property type="entry name" value="Trypsin_dom"/>
</dbReference>
<dbReference type="InterPro" id="IPR009003">
    <property type="entry name" value="Peptidase_S1_PA"/>
</dbReference>
<dbReference type="GO" id="GO:0006508">
    <property type="term" value="P:proteolysis"/>
    <property type="evidence" value="ECO:0007669"/>
    <property type="project" value="InterPro"/>
</dbReference>
<proteinExistence type="predicted"/>
<reference evidence="3" key="1">
    <citation type="submission" date="2022-11" db="UniProtKB">
        <authorList>
            <consortium name="WormBaseParasite"/>
        </authorList>
    </citation>
    <scope>IDENTIFICATION</scope>
</reference>
<keyword evidence="2" id="KW-1185">Reference proteome</keyword>
<sequence length="117" mass="13170">MMVPLDVLLIHDSYICTAYHCLKNANKIAAVAGVNDITKRKEGQERTVDQSSFIKIGADPKMDIGLIKLKVPFIINENVRTVRFFKDFNMDFESPADIIGWGAIKLNTLPDKLQFVS</sequence>
<dbReference type="Gene3D" id="2.40.10.10">
    <property type="entry name" value="Trypsin-like serine proteases"/>
    <property type="match status" value="2"/>
</dbReference>
<evidence type="ECO:0000259" key="1">
    <source>
        <dbReference type="Pfam" id="PF00089"/>
    </source>
</evidence>
<dbReference type="AlphaFoldDB" id="A0A914Y172"/>
<organism evidence="2 3">
    <name type="scientific">Panagrolaimus superbus</name>
    <dbReference type="NCBI Taxonomy" id="310955"/>
    <lineage>
        <taxon>Eukaryota</taxon>
        <taxon>Metazoa</taxon>
        <taxon>Ecdysozoa</taxon>
        <taxon>Nematoda</taxon>
        <taxon>Chromadorea</taxon>
        <taxon>Rhabditida</taxon>
        <taxon>Tylenchina</taxon>
        <taxon>Panagrolaimomorpha</taxon>
        <taxon>Panagrolaimoidea</taxon>
        <taxon>Panagrolaimidae</taxon>
        <taxon>Panagrolaimus</taxon>
    </lineage>
</organism>
<dbReference type="WBParaSite" id="PSU_v2.g13201.t1">
    <property type="protein sequence ID" value="PSU_v2.g13201.t1"/>
    <property type="gene ID" value="PSU_v2.g13201"/>
</dbReference>
<protein>
    <submittedName>
        <fullName evidence="3">Peptidase S1 domain-containing protein</fullName>
    </submittedName>
</protein>
<name>A0A914Y172_9BILA</name>